<dbReference type="InterPro" id="IPR001360">
    <property type="entry name" value="Glyco_hydro_1"/>
</dbReference>
<dbReference type="RefSeq" id="WP_157396836.1">
    <property type="nucleotide sequence ID" value="NZ_WSEL01000003.1"/>
</dbReference>
<gene>
    <name evidence="2" type="ORF">GON04_04900</name>
</gene>
<dbReference type="PANTHER" id="PTHR12631">
    <property type="entry name" value="ALPHA-L-IDURONIDASE"/>
    <property type="match status" value="1"/>
</dbReference>
<keyword evidence="2" id="KW-0378">Hydrolase</keyword>
<name>A0A6N8IPK4_9BURK</name>
<dbReference type="Proteomes" id="UP000469385">
    <property type="component" value="Unassembled WGS sequence"/>
</dbReference>
<comment type="caution">
    <text evidence="2">The sequence shown here is derived from an EMBL/GenBank/DDBJ whole genome shotgun (WGS) entry which is preliminary data.</text>
</comment>
<accession>A0A6N8IPK4</accession>
<protein>
    <submittedName>
        <fullName evidence="2">Family 1 glycosylhydrolase</fullName>
    </submittedName>
</protein>
<dbReference type="AlphaFoldDB" id="A0A6N8IPK4"/>
<dbReference type="InterPro" id="IPR017853">
    <property type="entry name" value="GH"/>
</dbReference>
<evidence type="ECO:0000313" key="2">
    <source>
        <dbReference type="EMBL" id="MVQ28768.1"/>
    </source>
</evidence>
<dbReference type="EMBL" id="WSEL01000003">
    <property type="protein sequence ID" value="MVQ28768.1"/>
    <property type="molecule type" value="Genomic_DNA"/>
</dbReference>
<dbReference type="GO" id="GO:0004553">
    <property type="term" value="F:hydrolase activity, hydrolyzing O-glycosyl compounds"/>
    <property type="evidence" value="ECO:0007669"/>
    <property type="project" value="InterPro"/>
</dbReference>
<keyword evidence="3" id="KW-1185">Reference proteome</keyword>
<sequence length="456" mass="52374">MLTFMFATGIENSDPTIDNGRRRIDELEKCGFYQHWRTDFELVQDMGIRFLRYGPSIHNTWLGDGRYDWAFSDETLADLKRRDIVPIVDLCHFGVPDWVGNFQNPDFPGLFEGYARDFAARYPWVQLYTPVNEMFICATFSGRWGWWNEQMNTDRGFVTALKHLVKANILAMHAILDVRADALFIQSESSEHFHPQSAAAIPHADAFNEQRFLSLDLNYGVDVSAGMLEYLMDGGMTAEEYRFFRVRNLRPYCIMGNDYYRTNEHLVWPDGRTEAAGEIFGYHTITQQYHERYRLPVMHTETNLIQGPVGDEAVSWLHKEWANVLRIRRSGVPVLGFTWYSLTDQVDWDVALREDRGTVNPLGLFDLDRNIRPVGRAYKELIAGWSKWLHAQSICLTIPVFSPSQQDDPLVIQERAEAHANWLSGGRAARPELAPREPLGSRKAPVAPSAQGAKLH</sequence>
<dbReference type="Pfam" id="PF00232">
    <property type="entry name" value="Glyco_hydro_1"/>
    <property type="match status" value="1"/>
</dbReference>
<evidence type="ECO:0000256" key="1">
    <source>
        <dbReference type="SAM" id="MobiDB-lite"/>
    </source>
</evidence>
<feature type="region of interest" description="Disordered" evidence="1">
    <location>
        <begin position="427"/>
        <end position="456"/>
    </location>
</feature>
<proteinExistence type="predicted"/>
<dbReference type="InterPro" id="IPR051923">
    <property type="entry name" value="Glycosyl_Hydrolase_39"/>
</dbReference>
<dbReference type="PANTHER" id="PTHR12631:SF10">
    <property type="entry name" value="BETA-XYLOSIDASE-LIKE PROTEIN-RELATED"/>
    <property type="match status" value="1"/>
</dbReference>
<dbReference type="GO" id="GO:0005975">
    <property type="term" value="P:carbohydrate metabolic process"/>
    <property type="evidence" value="ECO:0007669"/>
    <property type="project" value="InterPro"/>
</dbReference>
<evidence type="ECO:0000313" key="3">
    <source>
        <dbReference type="Proteomes" id="UP000469385"/>
    </source>
</evidence>
<dbReference type="SUPFAM" id="SSF51445">
    <property type="entry name" value="(Trans)glycosidases"/>
    <property type="match status" value="1"/>
</dbReference>
<organism evidence="2 3">
    <name type="scientific">Ramlibacter pinisoli</name>
    <dbReference type="NCBI Taxonomy" id="2682844"/>
    <lineage>
        <taxon>Bacteria</taxon>
        <taxon>Pseudomonadati</taxon>
        <taxon>Pseudomonadota</taxon>
        <taxon>Betaproteobacteria</taxon>
        <taxon>Burkholderiales</taxon>
        <taxon>Comamonadaceae</taxon>
        <taxon>Ramlibacter</taxon>
    </lineage>
</organism>
<dbReference type="Gene3D" id="3.20.20.80">
    <property type="entry name" value="Glycosidases"/>
    <property type="match status" value="1"/>
</dbReference>
<reference evidence="2 3" key="1">
    <citation type="submission" date="2019-12" db="EMBL/GenBank/DDBJ databases">
        <authorList>
            <person name="Huq M.A."/>
        </authorList>
    </citation>
    <scope>NUCLEOTIDE SEQUENCE [LARGE SCALE GENOMIC DNA]</scope>
    <source>
        <strain evidence="2 3">MAH-25</strain>
    </source>
</reference>